<evidence type="ECO:0000313" key="1">
    <source>
        <dbReference type="EMBL" id="VDO28929.1"/>
    </source>
</evidence>
<dbReference type="Proteomes" id="UP000050761">
    <property type="component" value="Unassembled WGS sequence"/>
</dbReference>
<accession>A0A183F9M4</accession>
<reference evidence="1 2" key="1">
    <citation type="submission" date="2018-11" db="EMBL/GenBank/DDBJ databases">
        <authorList>
            <consortium name="Pathogen Informatics"/>
        </authorList>
    </citation>
    <scope>NUCLEOTIDE SEQUENCE [LARGE SCALE GENOMIC DNA]</scope>
</reference>
<gene>
    <name evidence="1" type="ORF">HPBE_LOCUS2868</name>
</gene>
<organism evidence="2 3">
    <name type="scientific">Heligmosomoides polygyrus</name>
    <name type="common">Parasitic roundworm</name>
    <dbReference type="NCBI Taxonomy" id="6339"/>
    <lineage>
        <taxon>Eukaryota</taxon>
        <taxon>Metazoa</taxon>
        <taxon>Ecdysozoa</taxon>
        <taxon>Nematoda</taxon>
        <taxon>Chromadorea</taxon>
        <taxon>Rhabditida</taxon>
        <taxon>Rhabditina</taxon>
        <taxon>Rhabditomorpha</taxon>
        <taxon>Strongyloidea</taxon>
        <taxon>Heligmosomidae</taxon>
        <taxon>Heligmosomoides</taxon>
    </lineage>
</organism>
<proteinExistence type="predicted"/>
<evidence type="ECO:0000313" key="3">
    <source>
        <dbReference type="WBParaSite" id="HPBE_0000286601-mRNA-1"/>
    </source>
</evidence>
<protein>
    <submittedName>
        <fullName evidence="3">HEPN_MAE_28990 domain-containing protein</fullName>
    </submittedName>
</protein>
<dbReference type="WBParaSite" id="HPBE_0000286601-mRNA-1">
    <property type="protein sequence ID" value="HPBE_0000286601-mRNA-1"/>
    <property type="gene ID" value="HPBE_0000286601"/>
</dbReference>
<keyword evidence="2" id="KW-1185">Reference proteome</keyword>
<name>A0A183F9M4_HELPZ</name>
<dbReference type="OrthoDB" id="10541518at2759"/>
<reference evidence="3" key="2">
    <citation type="submission" date="2019-09" db="UniProtKB">
        <authorList>
            <consortium name="WormBaseParasite"/>
        </authorList>
    </citation>
    <scope>IDENTIFICATION</scope>
</reference>
<dbReference type="EMBL" id="UZAH01005279">
    <property type="protein sequence ID" value="VDO28929.1"/>
    <property type="molecule type" value="Genomic_DNA"/>
</dbReference>
<dbReference type="AlphaFoldDB" id="A0A183F9M4"/>
<evidence type="ECO:0000313" key="2">
    <source>
        <dbReference type="Proteomes" id="UP000050761"/>
    </source>
</evidence>
<accession>A0A3P7UBJ2</accession>
<sequence>MTSNLSQEISTSLVPTFYAATPNPNYFIISGRNSSPPVQTFTNFIDKYGDYRNNLQQAAEVLEKLDSVIDLLHQEFKKRQLP</sequence>